<comment type="caution">
    <text evidence="2">The sequence shown here is derived from an EMBL/GenBank/DDBJ whole genome shotgun (WGS) entry which is preliminary data.</text>
</comment>
<dbReference type="EMBL" id="LGFU01000004">
    <property type="protein sequence ID" value="KUK46885.1"/>
    <property type="molecule type" value="Genomic_DNA"/>
</dbReference>
<keyword evidence="1" id="KW-0472">Membrane</keyword>
<dbReference type="SUPFAM" id="SSF52266">
    <property type="entry name" value="SGNH hydrolase"/>
    <property type="match status" value="1"/>
</dbReference>
<name>A0A117LH43_9CHLR</name>
<gene>
    <name evidence="2" type="ORF">XD73_0206</name>
</gene>
<dbReference type="AlphaFoldDB" id="A0A117LH43"/>
<reference evidence="2 3" key="1">
    <citation type="journal article" date="2015" name="MBio">
        <title>Genome-Resolved Metagenomic Analysis Reveals Roles for Candidate Phyla and Other Microbial Community Members in Biogeochemical Transformations in Oil Reservoirs.</title>
        <authorList>
            <person name="Hu P."/>
            <person name="Tom L."/>
            <person name="Singh A."/>
            <person name="Thomas B.C."/>
            <person name="Baker B.J."/>
            <person name="Piceno Y.M."/>
            <person name="Andersen G.L."/>
            <person name="Banfield J.F."/>
        </authorList>
    </citation>
    <scope>NUCLEOTIDE SEQUENCE [LARGE SCALE GENOMIC DNA]</scope>
    <source>
        <strain evidence="2">46_16</strain>
    </source>
</reference>
<evidence type="ECO:0000256" key="1">
    <source>
        <dbReference type="SAM" id="Phobius"/>
    </source>
</evidence>
<dbReference type="Gene3D" id="3.40.50.1110">
    <property type="entry name" value="SGNH hydrolase"/>
    <property type="match status" value="1"/>
</dbReference>
<accession>A0A117LH43</accession>
<organism evidence="2 3">
    <name type="scientific">Anaerolinea thermophila</name>
    <dbReference type="NCBI Taxonomy" id="167964"/>
    <lineage>
        <taxon>Bacteria</taxon>
        <taxon>Bacillati</taxon>
        <taxon>Chloroflexota</taxon>
        <taxon>Anaerolineae</taxon>
        <taxon>Anaerolineales</taxon>
        <taxon>Anaerolineaceae</taxon>
        <taxon>Anaerolinea</taxon>
    </lineage>
</organism>
<proteinExistence type="predicted"/>
<evidence type="ECO:0000313" key="2">
    <source>
        <dbReference type="EMBL" id="KUK46885.1"/>
    </source>
</evidence>
<evidence type="ECO:0000313" key="3">
    <source>
        <dbReference type="Proteomes" id="UP000064249"/>
    </source>
</evidence>
<feature type="transmembrane region" description="Helical" evidence="1">
    <location>
        <begin position="12"/>
        <end position="29"/>
    </location>
</feature>
<protein>
    <submittedName>
        <fullName evidence="2">Uncharacterized protein</fullName>
    </submittedName>
</protein>
<keyword evidence="1" id="KW-0812">Transmembrane</keyword>
<keyword evidence="1" id="KW-1133">Transmembrane helix</keyword>
<sequence length="372" mass="43007">MNQKGISPVRIFLKAIVILLCFNFAFPIIDHVPSDRISLYNNLVVGRERLPFGENPDLAYNLTMNDMDAMLASHEISKAQKDESFSILITGDSSVWGTLLNNEETISTRLEQRIHSDETLDIYGRTSVYNLGYPTTSILKDLVILDECLKFQPDTIIWFITLNSVIKDAHQDAPIILNNPEKTNAVIEKYDLRVPLLAEKTYMEKTFLQQRRDIHDRIQLQLMAVMWAATNIDQYIPQDYKSAARDLEADDSYMNITNYELTEQDIELEAITAFIDQNPSINVIVVNEPILISTGMNSEVRYNFYYPRWVYDKYRSLVAAKFQEMGIKYIDLWDSIPEKLFTNSAIHYNAQGVDILIEHLYPEIEKEVLLKQ</sequence>
<dbReference type="Proteomes" id="UP000064249">
    <property type="component" value="Unassembled WGS sequence"/>
</dbReference>
<dbReference type="InterPro" id="IPR036514">
    <property type="entry name" value="SGNH_hydro_sf"/>
</dbReference>